<evidence type="ECO:0000256" key="1">
    <source>
        <dbReference type="SAM" id="MobiDB-lite"/>
    </source>
</evidence>
<gene>
    <name evidence="2" type="ORF">g.1350</name>
</gene>
<feature type="non-terminal residue" evidence="2">
    <location>
        <position position="1"/>
    </location>
</feature>
<name>A0A1B6KRV3_9HEMI</name>
<sequence length="148" mass="17183">ILSQMLNKKTEESTNKDVPSPDKMLEFEKSSNAITNKIIQTIPSPSIFEDEFEFWDLDKTQDETPNSFTVMETTDETSTKEQLFLRPKVIEDKFQQVREKVSNNLRLYQTENSQLLPSQSILQNDDEFEFWSSTSLLATKQGTLKVHI</sequence>
<evidence type="ECO:0000313" key="2">
    <source>
        <dbReference type="EMBL" id="JAT14151.1"/>
    </source>
</evidence>
<dbReference type="EMBL" id="GEBQ01025826">
    <property type="protein sequence ID" value="JAT14151.1"/>
    <property type="molecule type" value="Transcribed_RNA"/>
</dbReference>
<protein>
    <submittedName>
        <fullName evidence="2">Uncharacterized protein</fullName>
    </submittedName>
</protein>
<reference evidence="2" key="1">
    <citation type="submission" date="2015-11" db="EMBL/GenBank/DDBJ databases">
        <title>De novo transcriptome assembly of four potential Pierce s Disease insect vectors from Arizona vineyards.</title>
        <authorList>
            <person name="Tassone E.E."/>
        </authorList>
    </citation>
    <scope>NUCLEOTIDE SEQUENCE</scope>
</reference>
<feature type="compositionally biased region" description="Basic and acidic residues" evidence="1">
    <location>
        <begin position="8"/>
        <end position="23"/>
    </location>
</feature>
<accession>A0A1B6KRV3</accession>
<proteinExistence type="predicted"/>
<feature type="region of interest" description="Disordered" evidence="1">
    <location>
        <begin position="1"/>
        <end position="23"/>
    </location>
</feature>
<organism evidence="2">
    <name type="scientific">Graphocephala atropunctata</name>
    <dbReference type="NCBI Taxonomy" id="36148"/>
    <lineage>
        <taxon>Eukaryota</taxon>
        <taxon>Metazoa</taxon>
        <taxon>Ecdysozoa</taxon>
        <taxon>Arthropoda</taxon>
        <taxon>Hexapoda</taxon>
        <taxon>Insecta</taxon>
        <taxon>Pterygota</taxon>
        <taxon>Neoptera</taxon>
        <taxon>Paraneoptera</taxon>
        <taxon>Hemiptera</taxon>
        <taxon>Auchenorrhyncha</taxon>
        <taxon>Membracoidea</taxon>
        <taxon>Cicadellidae</taxon>
        <taxon>Cicadellinae</taxon>
        <taxon>Cicadellini</taxon>
        <taxon>Graphocephala</taxon>
    </lineage>
</organism>
<dbReference type="AlphaFoldDB" id="A0A1B6KRV3"/>